<sequence>KKQQINWFSDMSKLSTVQLKVQCYSTTVDTKQKDVHAKGSLQKYQWRRKTVYEVQTKARSTDLYFS</sequence>
<protein>
    <submittedName>
        <fullName evidence="1">Uncharacterized protein</fullName>
    </submittedName>
</protein>
<dbReference type="AlphaFoldDB" id="A0A0B6ZTA9"/>
<name>A0A0B6ZTA9_9EUPU</name>
<feature type="non-terminal residue" evidence="1">
    <location>
        <position position="1"/>
    </location>
</feature>
<proteinExistence type="predicted"/>
<accession>A0A0B6ZTA9</accession>
<dbReference type="EMBL" id="HACG01024075">
    <property type="protein sequence ID" value="CEK70940.1"/>
    <property type="molecule type" value="Transcribed_RNA"/>
</dbReference>
<reference evidence="1" key="1">
    <citation type="submission" date="2014-12" db="EMBL/GenBank/DDBJ databases">
        <title>Insight into the proteome of Arion vulgaris.</title>
        <authorList>
            <person name="Aradska J."/>
            <person name="Bulat T."/>
            <person name="Smidak R."/>
            <person name="Sarate P."/>
            <person name="Gangsoo J."/>
            <person name="Sialana F."/>
            <person name="Bilban M."/>
            <person name="Lubec G."/>
        </authorList>
    </citation>
    <scope>NUCLEOTIDE SEQUENCE</scope>
    <source>
        <tissue evidence="1">Skin</tissue>
    </source>
</reference>
<organism evidence="1">
    <name type="scientific">Arion vulgaris</name>
    <dbReference type="NCBI Taxonomy" id="1028688"/>
    <lineage>
        <taxon>Eukaryota</taxon>
        <taxon>Metazoa</taxon>
        <taxon>Spiralia</taxon>
        <taxon>Lophotrochozoa</taxon>
        <taxon>Mollusca</taxon>
        <taxon>Gastropoda</taxon>
        <taxon>Heterobranchia</taxon>
        <taxon>Euthyneura</taxon>
        <taxon>Panpulmonata</taxon>
        <taxon>Eupulmonata</taxon>
        <taxon>Stylommatophora</taxon>
        <taxon>Helicina</taxon>
        <taxon>Arionoidea</taxon>
        <taxon>Arionidae</taxon>
        <taxon>Arion</taxon>
    </lineage>
</organism>
<evidence type="ECO:0000313" key="1">
    <source>
        <dbReference type="EMBL" id="CEK70940.1"/>
    </source>
</evidence>
<gene>
    <name evidence="1" type="primary">ORF76267</name>
</gene>